<organism evidence="1">
    <name type="scientific">Salmonella enterica</name>
    <name type="common">Salmonella choleraesuis</name>
    <dbReference type="NCBI Taxonomy" id="28901"/>
    <lineage>
        <taxon>Bacteria</taxon>
        <taxon>Pseudomonadati</taxon>
        <taxon>Pseudomonadota</taxon>
        <taxon>Gammaproteobacteria</taxon>
        <taxon>Enterobacterales</taxon>
        <taxon>Enterobacteriaceae</taxon>
        <taxon>Salmonella</taxon>
    </lineage>
</organism>
<proteinExistence type="predicted"/>
<sequence length="114" mass="13172">MHLHLTESSALLGMQATAEAERAYWLSREKAAVKAPAEIDVHVFHNALGLMYPINWRCSEDGECETFMLAEMVCGNVTEIYARIGIRYYWMRDYSNLDHAEILACVKEEMQRQK</sequence>
<gene>
    <name evidence="1" type="ORF">BVJ40_21605</name>
</gene>
<comment type="caution">
    <text evidence="1">The sequence shown here is derived from an EMBL/GenBank/DDBJ whole genome shotgun (WGS) entry which is preliminary data.</text>
</comment>
<evidence type="ECO:0000313" key="1">
    <source>
        <dbReference type="EMBL" id="EBR4143862.1"/>
    </source>
</evidence>
<dbReference type="AlphaFoldDB" id="A0A5U7LYC8"/>
<accession>A0A5U7LYC8</accession>
<dbReference type="EMBL" id="AAGSEK010000063">
    <property type="protein sequence ID" value="EBR4143862.1"/>
    <property type="molecule type" value="Genomic_DNA"/>
</dbReference>
<protein>
    <submittedName>
        <fullName evidence="1">Uncharacterized protein</fullName>
    </submittedName>
</protein>
<reference evidence="1" key="1">
    <citation type="submission" date="2018-07" db="EMBL/GenBank/DDBJ databases">
        <authorList>
            <consortium name="PulseNet: The National Subtyping Network for Foodborne Disease Surveillance"/>
            <person name="Tarr C.L."/>
            <person name="Trees E."/>
            <person name="Katz L.S."/>
            <person name="Carleton-Romer H.A."/>
            <person name="Stroika S."/>
            <person name="Kucerova Z."/>
            <person name="Roache K.F."/>
            <person name="Sabol A.L."/>
            <person name="Besser J."/>
            <person name="Gerner-Smidt P."/>
        </authorList>
    </citation>
    <scope>NUCLEOTIDE SEQUENCE</scope>
    <source>
        <strain evidence="1">PNUSAS006765</strain>
    </source>
</reference>
<name>A0A5U7LYC8_SALER</name>